<feature type="compositionally biased region" description="Gly residues" evidence="1">
    <location>
        <begin position="599"/>
        <end position="613"/>
    </location>
</feature>
<feature type="chain" id="PRO_5003188053" evidence="2">
    <location>
        <begin position="26"/>
        <end position="810"/>
    </location>
</feature>
<feature type="compositionally biased region" description="Basic and acidic residues" evidence="1">
    <location>
        <begin position="734"/>
        <end position="753"/>
    </location>
</feature>
<evidence type="ECO:0000256" key="1">
    <source>
        <dbReference type="SAM" id="MobiDB-lite"/>
    </source>
</evidence>
<name>E4UVU1_ARTGP</name>
<evidence type="ECO:0000313" key="3">
    <source>
        <dbReference type="EMBL" id="EFR02418.1"/>
    </source>
</evidence>
<dbReference type="OMA" id="AFIKGHK"/>
<gene>
    <name evidence="3" type="ORF">MGYG_05414</name>
</gene>
<sequence length="810" mass="87706">MGFNPTTTILLIAVLLVVLPARVEAFGAGNIASVSAIEGKNWRHGDIEDVIKTLAFIKGHKWTANMVKRVYFGNWLRDYSQAVDVGTLKNVQADSVRILVWVLSFVTFGYATAEFEVTSERLGVYRPEEHIDNPKGYADDADARQYDPRLRGPVRQVELEIDHETGMKNYIANERGNWATSAGYVKYSFSRSIHFARQYINGGHLRKGKDEDLYEALRCLGQGLHTLEDFGAHTNYCELVLREMGMLNVFPHTGTNTMMNIRGKHVFPLVTGTFGMVDFLHSVLGEASDHVTQSEISELDNTLENAEVGSATTGSVNTLTSLLSKVPGMGDLIAEAEKLKAQSQAQAQANNSAGHGYGGASRGFDGGQGQAYGATGGYDQTTRAAGPGGLPNIDPQKTISQIYPILVFRDNVVRRISAVVSKIPGLESLVEKITDTLSVFIFSLLSPFIRPIIKVATSQLQTGSSGVISTSEQHQYEPWTDPNCTDPTHSLLSKDHFSNILNEPAGHVAAAILKYVVPRILYAWQHVDIPVDDVLADCMKVFHHPALRDMNNEAHRTMFEAVQNWARSRRDGGAGLDTILNAQNVREGKNHTGGNPHLQGGGHGHGSGHGYGNTVGAQQPMHQSGHGGGHAYQPPYHQQQQQHQSYNSPPYGQQSYPHQGGGGSSQHSSNPLSNIPGLSALAGLTGSSSHQGAGHSTAGSASSSIPWDKLSHLPIPGASNIGKIGGFLSGSGGRTRDLGDETGRGIAPEEHQASRSTTPQPDMPPPAGYEHYHQQREGNSVYEPPSEGAHTYDYYYGPGRDSGYGHSHQY</sequence>
<evidence type="ECO:0000256" key="2">
    <source>
        <dbReference type="SAM" id="SignalP"/>
    </source>
</evidence>
<dbReference type="GeneID" id="10028105"/>
<dbReference type="PANTHER" id="PTHR14905:SF7">
    <property type="entry name" value="VON WILLEBRAND FACTOR A DOMAIN-CONTAINING PROTEIN 7"/>
    <property type="match status" value="1"/>
</dbReference>
<accession>E4UVU1</accession>
<dbReference type="InterPro" id="IPR052577">
    <property type="entry name" value="VWA7"/>
</dbReference>
<proteinExistence type="predicted"/>
<feature type="region of interest" description="Disordered" evidence="1">
    <location>
        <begin position="726"/>
        <end position="810"/>
    </location>
</feature>
<keyword evidence="2" id="KW-0732">Signal</keyword>
<dbReference type="VEuPathDB" id="FungiDB:MGYG_05414"/>
<dbReference type="InterPro" id="IPR010816">
    <property type="entry name" value="Het-C"/>
</dbReference>
<protein>
    <submittedName>
        <fullName evidence="3">HET-C domain-containing protein HetC</fullName>
    </submittedName>
</protein>
<dbReference type="RefSeq" id="XP_003172829.1">
    <property type="nucleotide sequence ID" value="XM_003172781.1"/>
</dbReference>
<feature type="compositionally biased region" description="Low complexity" evidence="1">
    <location>
        <begin position="677"/>
        <end position="704"/>
    </location>
</feature>
<keyword evidence="4" id="KW-1185">Reference proteome</keyword>
<dbReference type="STRING" id="535722.E4UVU1"/>
<feature type="compositionally biased region" description="Low complexity" evidence="1">
    <location>
        <begin position="632"/>
        <end position="658"/>
    </location>
</feature>
<dbReference type="InParanoid" id="E4UVU1"/>
<dbReference type="HOGENOM" id="CLU_010063_0_0_1"/>
<dbReference type="AlphaFoldDB" id="E4UVU1"/>
<dbReference type="OrthoDB" id="2506204at2759"/>
<evidence type="ECO:0000313" key="4">
    <source>
        <dbReference type="Proteomes" id="UP000002669"/>
    </source>
</evidence>
<feature type="region of interest" description="Disordered" evidence="1">
    <location>
        <begin position="586"/>
        <end position="704"/>
    </location>
</feature>
<feature type="signal peptide" evidence="2">
    <location>
        <begin position="1"/>
        <end position="25"/>
    </location>
</feature>
<dbReference type="EMBL" id="DS989825">
    <property type="protein sequence ID" value="EFR02418.1"/>
    <property type="molecule type" value="Genomic_DNA"/>
</dbReference>
<feature type="region of interest" description="Disordered" evidence="1">
    <location>
        <begin position="370"/>
        <end position="392"/>
    </location>
</feature>
<organism evidence="4">
    <name type="scientific">Arthroderma gypseum (strain ATCC MYA-4604 / CBS 118893)</name>
    <name type="common">Microsporum gypseum</name>
    <dbReference type="NCBI Taxonomy" id="535722"/>
    <lineage>
        <taxon>Eukaryota</taxon>
        <taxon>Fungi</taxon>
        <taxon>Dikarya</taxon>
        <taxon>Ascomycota</taxon>
        <taxon>Pezizomycotina</taxon>
        <taxon>Eurotiomycetes</taxon>
        <taxon>Eurotiomycetidae</taxon>
        <taxon>Onygenales</taxon>
        <taxon>Arthrodermataceae</taxon>
        <taxon>Nannizzia</taxon>
    </lineage>
</organism>
<dbReference type="Proteomes" id="UP000002669">
    <property type="component" value="Unassembled WGS sequence"/>
</dbReference>
<dbReference type="eggNOG" id="ENOG502QRXF">
    <property type="taxonomic scope" value="Eukaryota"/>
</dbReference>
<dbReference type="PANTHER" id="PTHR14905">
    <property type="entry name" value="NG37"/>
    <property type="match status" value="1"/>
</dbReference>
<dbReference type="Pfam" id="PF07217">
    <property type="entry name" value="Het-C"/>
    <property type="match status" value="1"/>
</dbReference>
<reference evidence="4" key="1">
    <citation type="journal article" date="2012" name="MBio">
        <title>Comparative genome analysis of Trichophyton rubrum and related dermatophytes reveals candidate genes involved in infection.</title>
        <authorList>
            <person name="Martinez D.A."/>
            <person name="Oliver B.G."/>
            <person name="Graeser Y."/>
            <person name="Goldberg J.M."/>
            <person name="Li W."/>
            <person name="Martinez-Rossi N.M."/>
            <person name="Monod M."/>
            <person name="Shelest E."/>
            <person name="Barton R.C."/>
            <person name="Birch E."/>
            <person name="Brakhage A.A."/>
            <person name="Chen Z."/>
            <person name="Gurr S.J."/>
            <person name="Heiman D."/>
            <person name="Heitman J."/>
            <person name="Kosti I."/>
            <person name="Rossi A."/>
            <person name="Saif S."/>
            <person name="Samalova M."/>
            <person name="Saunders C.W."/>
            <person name="Shea T."/>
            <person name="Summerbell R.C."/>
            <person name="Xu J."/>
            <person name="Young S."/>
            <person name="Zeng Q."/>
            <person name="Birren B.W."/>
            <person name="Cuomo C.A."/>
            <person name="White T.C."/>
        </authorList>
    </citation>
    <scope>NUCLEOTIDE SEQUENCE [LARGE SCALE GENOMIC DNA]</scope>
    <source>
        <strain evidence="4">ATCC MYA-4604 / CBS 118893</strain>
    </source>
</reference>